<comment type="caution">
    <text evidence="2">The sequence shown here is derived from an EMBL/GenBank/DDBJ whole genome shotgun (WGS) entry which is preliminary data.</text>
</comment>
<feature type="region of interest" description="Disordered" evidence="1">
    <location>
        <begin position="1"/>
        <end position="89"/>
    </location>
</feature>
<feature type="compositionally biased region" description="Polar residues" evidence="1">
    <location>
        <begin position="64"/>
        <end position="75"/>
    </location>
</feature>
<protein>
    <submittedName>
        <fullName evidence="2">Uncharacterized protein</fullName>
    </submittedName>
</protein>
<feature type="compositionally biased region" description="Basic and acidic residues" evidence="1">
    <location>
        <begin position="54"/>
        <end position="63"/>
    </location>
</feature>
<dbReference type="Proteomes" id="UP000821853">
    <property type="component" value="Chromosome 1"/>
</dbReference>
<dbReference type="AlphaFoldDB" id="A0A9J6FJB1"/>
<feature type="compositionally biased region" description="Basic and acidic residues" evidence="1">
    <location>
        <begin position="33"/>
        <end position="43"/>
    </location>
</feature>
<reference evidence="2 3" key="1">
    <citation type="journal article" date="2020" name="Cell">
        <title>Large-Scale Comparative Analyses of Tick Genomes Elucidate Their Genetic Diversity and Vector Capacities.</title>
        <authorList>
            <consortium name="Tick Genome and Microbiome Consortium (TIGMIC)"/>
            <person name="Jia N."/>
            <person name="Wang J."/>
            <person name="Shi W."/>
            <person name="Du L."/>
            <person name="Sun Y."/>
            <person name="Zhan W."/>
            <person name="Jiang J.F."/>
            <person name="Wang Q."/>
            <person name="Zhang B."/>
            <person name="Ji P."/>
            <person name="Bell-Sakyi L."/>
            <person name="Cui X.M."/>
            <person name="Yuan T.T."/>
            <person name="Jiang B.G."/>
            <person name="Yang W.F."/>
            <person name="Lam T.T."/>
            <person name="Chang Q.C."/>
            <person name="Ding S.J."/>
            <person name="Wang X.J."/>
            <person name="Zhu J.G."/>
            <person name="Ruan X.D."/>
            <person name="Zhao L."/>
            <person name="Wei J.T."/>
            <person name="Ye R.Z."/>
            <person name="Que T.C."/>
            <person name="Du C.H."/>
            <person name="Zhou Y.H."/>
            <person name="Cheng J.X."/>
            <person name="Dai P.F."/>
            <person name="Guo W.B."/>
            <person name="Han X.H."/>
            <person name="Huang E.J."/>
            <person name="Li L.F."/>
            <person name="Wei W."/>
            <person name="Gao Y.C."/>
            <person name="Liu J.Z."/>
            <person name="Shao H.Z."/>
            <person name="Wang X."/>
            <person name="Wang C.C."/>
            <person name="Yang T.C."/>
            <person name="Huo Q.B."/>
            <person name="Li W."/>
            <person name="Chen H.Y."/>
            <person name="Chen S.E."/>
            <person name="Zhou L.G."/>
            <person name="Ni X.B."/>
            <person name="Tian J.H."/>
            <person name="Sheng Y."/>
            <person name="Liu T."/>
            <person name="Pan Y.S."/>
            <person name="Xia L.Y."/>
            <person name="Li J."/>
            <person name="Zhao F."/>
            <person name="Cao W.C."/>
        </authorList>
    </citation>
    <scope>NUCLEOTIDE SEQUENCE [LARGE SCALE GENOMIC DNA]</scope>
    <source>
        <strain evidence="2">HaeL-2018</strain>
    </source>
</reference>
<sequence length="89" mass="9745">MLEVEMVEGMEITPEEARGPGWNAAIAKKRKPRSELHVPDRVAHAGAGTRVSRRTADPERGNETPRNGITASPITEGTRPNHRSAARRP</sequence>
<feature type="compositionally biased region" description="Basic residues" evidence="1">
    <location>
        <begin position="80"/>
        <end position="89"/>
    </location>
</feature>
<evidence type="ECO:0000313" key="3">
    <source>
        <dbReference type="Proteomes" id="UP000821853"/>
    </source>
</evidence>
<name>A0A9J6FJB1_HAELO</name>
<accession>A0A9J6FJB1</accession>
<evidence type="ECO:0000313" key="2">
    <source>
        <dbReference type="EMBL" id="KAH9363109.1"/>
    </source>
</evidence>
<dbReference type="EMBL" id="JABSTR010000001">
    <property type="protein sequence ID" value="KAH9363109.1"/>
    <property type="molecule type" value="Genomic_DNA"/>
</dbReference>
<dbReference type="VEuPathDB" id="VectorBase:HLOH_046449"/>
<organism evidence="2 3">
    <name type="scientific">Haemaphysalis longicornis</name>
    <name type="common">Bush tick</name>
    <dbReference type="NCBI Taxonomy" id="44386"/>
    <lineage>
        <taxon>Eukaryota</taxon>
        <taxon>Metazoa</taxon>
        <taxon>Ecdysozoa</taxon>
        <taxon>Arthropoda</taxon>
        <taxon>Chelicerata</taxon>
        <taxon>Arachnida</taxon>
        <taxon>Acari</taxon>
        <taxon>Parasitiformes</taxon>
        <taxon>Ixodida</taxon>
        <taxon>Ixodoidea</taxon>
        <taxon>Ixodidae</taxon>
        <taxon>Haemaphysalinae</taxon>
        <taxon>Haemaphysalis</taxon>
    </lineage>
</organism>
<gene>
    <name evidence="2" type="ORF">HPB48_014109</name>
</gene>
<keyword evidence="3" id="KW-1185">Reference proteome</keyword>
<evidence type="ECO:0000256" key="1">
    <source>
        <dbReference type="SAM" id="MobiDB-lite"/>
    </source>
</evidence>
<proteinExistence type="predicted"/>